<keyword evidence="1 3" id="KW-0732">Signal</keyword>
<dbReference type="PANTHER" id="PTHR43037:SF5">
    <property type="entry name" value="FERULOYL ESTERASE"/>
    <property type="match status" value="1"/>
</dbReference>
<protein>
    <submittedName>
        <fullName evidence="4">Uncharacterized protein</fullName>
    </submittedName>
</protein>
<dbReference type="AlphaFoldDB" id="A0A5R9L2S2"/>
<dbReference type="EMBL" id="VCEJ01000002">
    <property type="protein sequence ID" value="TLV02843.1"/>
    <property type="molecule type" value="Genomic_DNA"/>
</dbReference>
<accession>A0A5R9L2S2</accession>
<dbReference type="RefSeq" id="WP_138364052.1">
    <property type="nucleotide sequence ID" value="NZ_VCEJ01000002.1"/>
</dbReference>
<name>A0A5R9L2S2_9BACT</name>
<proteinExistence type="predicted"/>
<dbReference type="Gene3D" id="3.40.50.1820">
    <property type="entry name" value="alpha/beta hydrolase"/>
    <property type="match status" value="1"/>
</dbReference>
<evidence type="ECO:0000256" key="3">
    <source>
        <dbReference type="SAM" id="SignalP"/>
    </source>
</evidence>
<evidence type="ECO:0000256" key="2">
    <source>
        <dbReference type="ARBA" id="ARBA00022801"/>
    </source>
</evidence>
<organism evidence="4 5">
    <name type="scientific">Dyadobacter luticola</name>
    <dbReference type="NCBI Taxonomy" id="1979387"/>
    <lineage>
        <taxon>Bacteria</taxon>
        <taxon>Pseudomonadati</taxon>
        <taxon>Bacteroidota</taxon>
        <taxon>Cytophagia</taxon>
        <taxon>Cytophagales</taxon>
        <taxon>Spirosomataceae</taxon>
        <taxon>Dyadobacter</taxon>
    </lineage>
</organism>
<feature type="signal peptide" evidence="3">
    <location>
        <begin position="1"/>
        <end position="28"/>
    </location>
</feature>
<dbReference type="InterPro" id="IPR050955">
    <property type="entry name" value="Plant_Biomass_Hydrol_Est"/>
</dbReference>
<evidence type="ECO:0000313" key="4">
    <source>
        <dbReference type="EMBL" id="TLV02843.1"/>
    </source>
</evidence>
<dbReference type="PANTHER" id="PTHR43037">
    <property type="entry name" value="UNNAMED PRODUCT-RELATED"/>
    <property type="match status" value="1"/>
</dbReference>
<comment type="caution">
    <text evidence="4">The sequence shown here is derived from an EMBL/GenBank/DDBJ whole genome shotgun (WGS) entry which is preliminary data.</text>
</comment>
<feature type="chain" id="PRO_5024324850" evidence="3">
    <location>
        <begin position="29"/>
        <end position="586"/>
    </location>
</feature>
<keyword evidence="2" id="KW-0378">Hydrolase</keyword>
<dbReference type="SUPFAM" id="SSF53474">
    <property type="entry name" value="alpha/beta-Hydrolases"/>
    <property type="match status" value="1"/>
</dbReference>
<evidence type="ECO:0000256" key="1">
    <source>
        <dbReference type="ARBA" id="ARBA00022729"/>
    </source>
</evidence>
<evidence type="ECO:0000313" key="5">
    <source>
        <dbReference type="Proteomes" id="UP000306402"/>
    </source>
</evidence>
<dbReference type="Proteomes" id="UP000306402">
    <property type="component" value="Unassembled WGS sequence"/>
</dbReference>
<dbReference type="InterPro" id="IPR029058">
    <property type="entry name" value="AB_hydrolase_fold"/>
</dbReference>
<dbReference type="GO" id="GO:0016787">
    <property type="term" value="F:hydrolase activity"/>
    <property type="evidence" value="ECO:0007669"/>
    <property type="project" value="UniProtKB-KW"/>
</dbReference>
<gene>
    <name evidence="4" type="ORF">FEN17_04295</name>
</gene>
<dbReference type="OrthoDB" id="699118at2"/>
<reference evidence="4 5" key="1">
    <citation type="submission" date="2019-05" db="EMBL/GenBank/DDBJ databases">
        <authorList>
            <person name="Qu J.-H."/>
        </authorList>
    </citation>
    <scope>NUCLEOTIDE SEQUENCE [LARGE SCALE GENOMIC DNA]</scope>
    <source>
        <strain evidence="4 5">T17</strain>
    </source>
</reference>
<sequence length="586" mass="67295">MKISPNQSAWLRLLLFILSSLSSQIASAQSRPAVDSMGANMGRQNWKAAFHWALKAAESDSADRYWRYLNAAHFASLDKNADMAIKYAGLVLDSDIAPKAAFGKDFDWLRDDPRWKQLMKKKEQVVEDFRQKRIQESLPFRFYQKRLLDETKQQLAALPRESSGRALYQTLKAMYPAHNYTRHDRYQYAWVKLADSLEFPYLIQLPKGFDAAKNYPLVVILHGAVAYQTMRDVADSSAATGFFGHNFVNLAYEAGTIAVFPYSTKRYNWMMPDDGFGLVPTLIREVKHMYPIDDSRVYVTGYSNGATGAFSYLMKQPGLFAGFSGVNNRPQVRTGGTFLKNAANRSFYNVATDYDYYYPIEGHRTFTALAKTLGINWQNIEITGKRNHSYLLSTRDSTIRQMYQRLFADMLSKKRNPFQPNLYWECDDIKNGRCDWLEINELDTLTAKSSWQVSVNATIEGWRQTMNPSVLLDSTSQAFHFPRQSGAVKAKYSGNTFDLTTSRVGKITLYFSPEMVDLNKPVSVIINGKQIYHGPVRYDRTFLMSEFEKEMDHQALWVNKMTFWVNRLSSSTSGQNSVRKRTRQKL</sequence>
<keyword evidence="5" id="KW-1185">Reference proteome</keyword>